<dbReference type="AlphaFoldDB" id="A0A3N0A8E7"/>
<dbReference type="EMBL" id="SSTM01000005">
    <property type="protein sequence ID" value="TJW09919.1"/>
    <property type="molecule type" value="Genomic_DNA"/>
</dbReference>
<dbReference type="EMBL" id="JACHYA010000005">
    <property type="protein sequence ID" value="MBB3171733.1"/>
    <property type="molecule type" value="Genomic_DNA"/>
</dbReference>
<name>A0A3N0A8E7_9ACTN</name>
<reference evidence="2 5" key="2">
    <citation type="submission" date="2020-08" db="EMBL/GenBank/DDBJ databases">
        <title>Sequencing the genomes of 1000 actinobacteria strains.</title>
        <authorList>
            <person name="Klenk H.-P."/>
        </authorList>
    </citation>
    <scope>NUCLEOTIDE SEQUENCE [LARGE SCALE GENOMIC DNA]</scope>
    <source>
        <strain evidence="2 5">DSM 22242</strain>
    </source>
</reference>
<reference evidence="3 4" key="1">
    <citation type="submission" date="2019-04" db="EMBL/GenBank/DDBJ databases">
        <title>Microbes associate with the intestines of laboratory mice.</title>
        <authorList>
            <person name="Navarre W."/>
            <person name="Wong E."/>
            <person name="Huang K.C."/>
            <person name="Tropini C."/>
            <person name="Ng K."/>
            <person name="Yu B."/>
        </authorList>
    </citation>
    <scope>NUCLEOTIDE SEQUENCE [LARGE SCALE GENOMIC DNA]</scope>
    <source>
        <strain evidence="3 4">NM48_B13</strain>
    </source>
</reference>
<evidence type="ECO:0000313" key="2">
    <source>
        <dbReference type="EMBL" id="MBB3171733.1"/>
    </source>
</evidence>
<feature type="transmembrane region" description="Helical" evidence="1">
    <location>
        <begin position="95"/>
        <end position="116"/>
    </location>
</feature>
<dbReference type="RefSeq" id="WP_123186118.1">
    <property type="nucleotide sequence ID" value="NZ_CANPEU010000007.1"/>
</dbReference>
<comment type="caution">
    <text evidence="3">The sequence shown here is derived from an EMBL/GenBank/DDBJ whole genome shotgun (WGS) entry which is preliminary data.</text>
</comment>
<protein>
    <recommendedName>
        <fullName evidence="6">Transmembrane protein</fullName>
    </recommendedName>
</protein>
<evidence type="ECO:0000256" key="1">
    <source>
        <dbReference type="SAM" id="Phobius"/>
    </source>
</evidence>
<keyword evidence="1" id="KW-1133">Transmembrane helix</keyword>
<keyword evidence="1" id="KW-0812">Transmembrane</keyword>
<evidence type="ECO:0000313" key="5">
    <source>
        <dbReference type="Proteomes" id="UP000530850"/>
    </source>
</evidence>
<dbReference type="Proteomes" id="UP000530850">
    <property type="component" value="Unassembled WGS sequence"/>
</dbReference>
<evidence type="ECO:0008006" key="6">
    <source>
        <dbReference type="Google" id="ProtNLM"/>
    </source>
</evidence>
<keyword evidence="1" id="KW-0472">Membrane</keyword>
<dbReference type="Proteomes" id="UP000309454">
    <property type="component" value="Unassembled WGS sequence"/>
</dbReference>
<gene>
    <name evidence="3" type="ORF">E5982_07490</name>
    <name evidence="2" type="ORF">FHR31_001559</name>
</gene>
<evidence type="ECO:0000313" key="3">
    <source>
        <dbReference type="EMBL" id="TJW09919.1"/>
    </source>
</evidence>
<sequence length="123" mass="12837">MKKALITLGVLLAFCVAVVGVGFALEPKSAIAPIAVDSPCPATGCASGTCHGFDNVPEPDGITQMTCPEAGCQSTECHAWDSLTNRYHQASDASLNVWILMPVALVVGLIIVVNVLSRKEGKK</sequence>
<evidence type="ECO:0000313" key="4">
    <source>
        <dbReference type="Proteomes" id="UP000309454"/>
    </source>
</evidence>
<keyword evidence="4" id="KW-1185">Reference proteome</keyword>
<organism evidence="3 4">
    <name type="scientific">Parvibacter caecicola</name>
    <dbReference type="NCBI Taxonomy" id="747645"/>
    <lineage>
        <taxon>Bacteria</taxon>
        <taxon>Bacillati</taxon>
        <taxon>Actinomycetota</taxon>
        <taxon>Coriobacteriia</taxon>
        <taxon>Coriobacteriales</taxon>
        <taxon>Coriobacteriaceae</taxon>
        <taxon>Parvibacter</taxon>
    </lineage>
</organism>
<proteinExistence type="predicted"/>
<accession>A0A3N0A8E7</accession>
<dbReference type="GeneID" id="93357433"/>
<dbReference type="OrthoDB" id="3174774at2"/>